<feature type="transmembrane region" description="Helical" evidence="7">
    <location>
        <begin position="6"/>
        <end position="29"/>
    </location>
</feature>
<evidence type="ECO:0000256" key="4">
    <source>
        <dbReference type="ARBA" id="ARBA00022692"/>
    </source>
</evidence>
<feature type="transmembrane region" description="Helical" evidence="7">
    <location>
        <begin position="188"/>
        <end position="206"/>
    </location>
</feature>
<evidence type="ECO:0000256" key="2">
    <source>
        <dbReference type="ARBA" id="ARBA00009784"/>
    </source>
</evidence>
<evidence type="ECO:0000256" key="5">
    <source>
        <dbReference type="ARBA" id="ARBA00022989"/>
    </source>
</evidence>
<dbReference type="GO" id="GO:0005886">
    <property type="term" value="C:plasma membrane"/>
    <property type="evidence" value="ECO:0007669"/>
    <property type="project" value="UniProtKB-SubCell"/>
</dbReference>
<dbReference type="RefSeq" id="WP_184153071.1">
    <property type="nucleotide sequence ID" value="NZ_JACHFM010000004.1"/>
</dbReference>
<keyword evidence="4 7" id="KW-0812">Transmembrane</keyword>
<reference evidence="8 9" key="1">
    <citation type="submission" date="2020-08" db="EMBL/GenBank/DDBJ databases">
        <title>Genomic Encyclopedia of Type Strains, Phase IV (KMG-IV): sequencing the most valuable type-strain genomes for metagenomic binning, comparative biology and taxonomic classification.</title>
        <authorList>
            <person name="Goeker M."/>
        </authorList>
    </citation>
    <scope>NUCLEOTIDE SEQUENCE [LARGE SCALE GENOMIC DNA]</scope>
    <source>
        <strain evidence="8 9">DSM 101730</strain>
    </source>
</reference>
<dbReference type="Proteomes" id="UP000549457">
    <property type="component" value="Unassembled WGS sequence"/>
</dbReference>
<dbReference type="PANTHER" id="PTHR33508">
    <property type="entry name" value="UPF0056 MEMBRANE PROTEIN YHCE"/>
    <property type="match status" value="1"/>
</dbReference>
<dbReference type="EMBL" id="JACHFM010000004">
    <property type="protein sequence ID" value="MBB5223681.1"/>
    <property type="molecule type" value="Genomic_DNA"/>
</dbReference>
<comment type="similarity">
    <text evidence="2 7">Belongs to the UPF0056 (MarC) family.</text>
</comment>
<evidence type="ECO:0000313" key="8">
    <source>
        <dbReference type="EMBL" id="MBB5223681.1"/>
    </source>
</evidence>
<organism evidence="8 9">
    <name type="scientific">Amaricoccus macauensis</name>
    <dbReference type="NCBI Taxonomy" id="57001"/>
    <lineage>
        <taxon>Bacteria</taxon>
        <taxon>Pseudomonadati</taxon>
        <taxon>Pseudomonadota</taxon>
        <taxon>Alphaproteobacteria</taxon>
        <taxon>Rhodobacterales</taxon>
        <taxon>Paracoccaceae</taxon>
        <taxon>Amaricoccus</taxon>
    </lineage>
</organism>
<feature type="transmembrane region" description="Helical" evidence="7">
    <location>
        <begin position="74"/>
        <end position="93"/>
    </location>
</feature>
<keyword evidence="9" id="KW-1185">Reference proteome</keyword>
<keyword evidence="3" id="KW-1003">Cell membrane</keyword>
<feature type="transmembrane region" description="Helical" evidence="7">
    <location>
        <begin position="41"/>
        <end position="68"/>
    </location>
</feature>
<feature type="transmembrane region" description="Helical" evidence="7">
    <location>
        <begin position="146"/>
        <end position="167"/>
    </location>
</feature>
<comment type="subcellular location">
    <subcellularLocation>
        <location evidence="1 7">Cell membrane</location>
        <topology evidence="1 7">Multi-pass membrane protein</topology>
    </subcellularLocation>
</comment>
<proteinExistence type="inferred from homology"/>
<dbReference type="InterPro" id="IPR002771">
    <property type="entry name" value="Multi_antbiot-R_MarC"/>
</dbReference>
<evidence type="ECO:0000313" key="9">
    <source>
        <dbReference type="Proteomes" id="UP000549457"/>
    </source>
</evidence>
<keyword evidence="6 7" id="KW-0472">Membrane</keyword>
<accession>A0A840SX34</accession>
<evidence type="ECO:0000256" key="7">
    <source>
        <dbReference type="RuleBase" id="RU362048"/>
    </source>
</evidence>
<keyword evidence="5 7" id="KW-1133">Transmembrane helix</keyword>
<dbReference type="NCBIfam" id="TIGR00427">
    <property type="entry name" value="NAAT family transporter"/>
    <property type="match status" value="1"/>
</dbReference>
<evidence type="ECO:0000256" key="3">
    <source>
        <dbReference type="ARBA" id="ARBA00022475"/>
    </source>
</evidence>
<dbReference type="Pfam" id="PF01914">
    <property type="entry name" value="MarC"/>
    <property type="match status" value="1"/>
</dbReference>
<name>A0A840SX34_9RHOB</name>
<evidence type="ECO:0000256" key="1">
    <source>
        <dbReference type="ARBA" id="ARBA00004651"/>
    </source>
</evidence>
<dbReference type="PANTHER" id="PTHR33508:SF1">
    <property type="entry name" value="UPF0056 MEMBRANE PROTEIN YHCE"/>
    <property type="match status" value="1"/>
</dbReference>
<dbReference type="AlphaFoldDB" id="A0A840SX34"/>
<evidence type="ECO:0000256" key="6">
    <source>
        <dbReference type="ARBA" id="ARBA00023136"/>
    </source>
</evidence>
<sequence length="210" mass="22061">MDPTFGLRFFGALFAIMNPLMVLPLFLSLTDRFSVHDQRRTALAVTFYTLVMCAAVGLAGSHILAFFGVGIDDFRIAGGLVLAIIALNMLNGAGNPAHEGGKSETVEPTRIDAVAFYPLTFPMVIGPGTITTLLVFLQGARSSADYVTFAGVVVAIVAILGVVLYFAASIGEHLSATLRVIISRLMGMILLAISMSMLAAGVKALLPGLA</sequence>
<protein>
    <recommendedName>
        <fullName evidence="7">UPF0056 membrane protein</fullName>
    </recommendedName>
</protein>
<feature type="transmembrane region" description="Helical" evidence="7">
    <location>
        <begin position="114"/>
        <end position="140"/>
    </location>
</feature>
<comment type="caution">
    <text evidence="8">The sequence shown here is derived from an EMBL/GenBank/DDBJ whole genome shotgun (WGS) entry which is preliminary data.</text>
</comment>
<gene>
    <name evidence="8" type="ORF">HNP73_003635</name>
</gene>